<keyword evidence="5" id="KW-1185">Reference proteome</keyword>
<dbReference type="EMBL" id="JAHCVI010000001">
    <property type="protein sequence ID" value="KAG7291654.1"/>
    <property type="molecule type" value="Genomic_DNA"/>
</dbReference>
<feature type="transmembrane region" description="Helical" evidence="3">
    <location>
        <begin position="326"/>
        <end position="346"/>
    </location>
</feature>
<dbReference type="InterPro" id="IPR050327">
    <property type="entry name" value="Proton-linked_MCT"/>
</dbReference>
<feature type="transmembrane region" description="Helical" evidence="3">
    <location>
        <begin position="290"/>
        <end position="314"/>
    </location>
</feature>
<comment type="caution">
    <text evidence="4">The sequence shown here is derived from an EMBL/GenBank/DDBJ whole genome shotgun (WGS) entry which is preliminary data.</text>
</comment>
<proteinExistence type="inferred from homology"/>
<dbReference type="GO" id="GO:0022857">
    <property type="term" value="F:transmembrane transporter activity"/>
    <property type="evidence" value="ECO:0007669"/>
    <property type="project" value="InterPro"/>
</dbReference>
<dbReference type="Gene3D" id="1.20.1250.20">
    <property type="entry name" value="MFS general substrate transporter like domains"/>
    <property type="match status" value="2"/>
</dbReference>
<evidence type="ECO:0008006" key="6">
    <source>
        <dbReference type="Google" id="ProtNLM"/>
    </source>
</evidence>
<feature type="transmembrane region" description="Helical" evidence="3">
    <location>
        <begin position="249"/>
        <end position="269"/>
    </location>
</feature>
<feature type="transmembrane region" description="Helical" evidence="3">
    <location>
        <begin position="417"/>
        <end position="440"/>
    </location>
</feature>
<dbReference type="PANTHER" id="PTHR11360:SF177">
    <property type="entry name" value="RIBOFLAVIN TRANSPORTER MCH5"/>
    <property type="match status" value="1"/>
</dbReference>
<evidence type="ECO:0000256" key="3">
    <source>
        <dbReference type="SAM" id="Phobius"/>
    </source>
</evidence>
<feature type="transmembrane region" description="Helical" evidence="3">
    <location>
        <begin position="160"/>
        <end position="179"/>
    </location>
</feature>
<gene>
    <name evidence="4" type="ORF">NEMBOFW57_001673</name>
</gene>
<organism evidence="4 5">
    <name type="scientific">Staphylotrichum longicolle</name>
    <dbReference type="NCBI Taxonomy" id="669026"/>
    <lineage>
        <taxon>Eukaryota</taxon>
        <taxon>Fungi</taxon>
        <taxon>Dikarya</taxon>
        <taxon>Ascomycota</taxon>
        <taxon>Pezizomycotina</taxon>
        <taxon>Sordariomycetes</taxon>
        <taxon>Sordariomycetidae</taxon>
        <taxon>Sordariales</taxon>
        <taxon>Chaetomiaceae</taxon>
        <taxon>Staphylotrichum</taxon>
    </lineage>
</organism>
<dbReference type="Proteomes" id="UP001197093">
    <property type="component" value="Unassembled WGS sequence"/>
</dbReference>
<feature type="transmembrane region" description="Helical" evidence="3">
    <location>
        <begin position="185"/>
        <end position="206"/>
    </location>
</feature>
<sequence length="481" mass="51313">MLRGSTVSSETGLQDDKKKTVSVITVPLASDSDKCDPKSKGGFEVKLTKTQTATTGDAPHHNEAGPARISDATLLHGEIDEQFPEGGIRAWLVVFGCWLALFASLGLMNSLATFKTYVATNQSIHLGPSIVGGAIFGYASLSFLLGVYAGPLFDKYGPRWLLLASTAFMVASLLLSSTSSEFGHILTALGVLSSLASPLLFTPSIAAIGHFFKRRRGLATGIATTASSASGVVFPFILQALFVRVGWAWALRALALICLSLTVAANFLIRSRLPAAQNASPHPHARIFRTRGFTPTAVAVFLAQFASFLPLSYMSSYALSRGFSEAFSFQVVAILNASSAIGRIAAGGRRQDRPFQCQRGVLRPRRPGVFWRLAPGRRHRAGHHRLRVLFGCASGGSVSLAPVSVGRLCKTQEYGRYYGACYTIASLVVLFAIPVAGQLVRVDGGSYWGLIVTTGVFYVAAVVAFAAAKVSVVGRRVWAAF</sequence>
<dbReference type="PANTHER" id="PTHR11360">
    <property type="entry name" value="MONOCARBOXYLATE TRANSPORTER"/>
    <property type="match status" value="1"/>
</dbReference>
<evidence type="ECO:0000313" key="5">
    <source>
        <dbReference type="Proteomes" id="UP001197093"/>
    </source>
</evidence>
<keyword evidence="3" id="KW-0472">Membrane</keyword>
<keyword evidence="3" id="KW-0812">Transmembrane</keyword>
<dbReference type="SUPFAM" id="SSF103473">
    <property type="entry name" value="MFS general substrate transporter"/>
    <property type="match status" value="1"/>
</dbReference>
<dbReference type="AlphaFoldDB" id="A0AAD4F2I8"/>
<name>A0AAD4F2I8_9PEZI</name>
<feature type="transmembrane region" description="Helical" evidence="3">
    <location>
        <begin position="446"/>
        <end position="468"/>
    </location>
</feature>
<comment type="similarity">
    <text evidence="2">Belongs to the major facilitator superfamily. Monocarboxylate porter (TC 2.A.1.13) family.</text>
</comment>
<evidence type="ECO:0000256" key="1">
    <source>
        <dbReference type="ARBA" id="ARBA00004141"/>
    </source>
</evidence>
<feature type="transmembrane region" description="Helical" evidence="3">
    <location>
        <begin position="124"/>
        <end position="148"/>
    </location>
</feature>
<dbReference type="Pfam" id="PF07690">
    <property type="entry name" value="MFS_1"/>
    <property type="match status" value="1"/>
</dbReference>
<feature type="transmembrane region" description="Helical" evidence="3">
    <location>
        <begin position="90"/>
        <end position="112"/>
    </location>
</feature>
<keyword evidence="3" id="KW-1133">Transmembrane helix</keyword>
<dbReference type="GO" id="GO:0016020">
    <property type="term" value="C:membrane"/>
    <property type="evidence" value="ECO:0007669"/>
    <property type="project" value="UniProtKB-SubCell"/>
</dbReference>
<accession>A0AAD4F2I8</accession>
<dbReference type="InterPro" id="IPR036259">
    <property type="entry name" value="MFS_trans_sf"/>
</dbReference>
<dbReference type="InterPro" id="IPR011701">
    <property type="entry name" value="MFS"/>
</dbReference>
<evidence type="ECO:0000313" key="4">
    <source>
        <dbReference type="EMBL" id="KAG7291654.1"/>
    </source>
</evidence>
<feature type="transmembrane region" description="Helical" evidence="3">
    <location>
        <begin position="218"/>
        <end position="243"/>
    </location>
</feature>
<comment type="subcellular location">
    <subcellularLocation>
        <location evidence="1">Membrane</location>
        <topology evidence="1">Multi-pass membrane protein</topology>
    </subcellularLocation>
</comment>
<protein>
    <recommendedName>
        <fullName evidence="6">Major facilitator superfamily (MFS) profile domain-containing protein</fullName>
    </recommendedName>
</protein>
<reference evidence="4" key="1">
    <citation type="submission" date="2023-02" db="EMBL/GenBank/DDBJ databases">
        <authorList>
            <person name="Palmer J.M."/>
        </authorList>
    </citation>
    <scope>NUCLEOTIDE SEQUENCE</scope>
    <source>
        <strain evidence="4">FW57</strain>
    </source>
</reference>
<evidence type="ECO:0000256" key="2">
    <source>
        <dbReference type="ARBA" id="ARBA00006727"/>
    </source>
</evidence>